<dbReference type="Gene3D" id="3.20.20.10">
    <property type="entry name" value="Alanine racemase"/>
    <property type="match status" value="1"/>
</dbReference>
<dbReference type="InterPro" id="IPR029066">
    <property type="entry name" value="PLP-binding_barrel"/>
</dbReference>
<dbReference type="Pfam" id="PF01168">
    <property type="entry name" value="Ala_racemase_N"/>
    <property type="match status" value="1"/>
</dbReference>
<dbReference type="AlphaFoldDB" id="A0A3G6U3H8"/>
<feature type="domain" description="Alanine racemase N-terminal" evidence="5">
    <location>
        <begin position="9"/>
        <end position="231"/>
    </location>
</feature>
<dbReference type="Proteomes" id="UP000271193">
    <property type="component" value="Chromosome"/>
</dbReference>
<dbReference type="EMBL" id="CP033932">
    <property type="protein sequence ID" value="AZB26745.1"/>
    <property type="molecule type" value="Genomic_DNA"/>
</dbReference>
<evidence type="ECO:0000256" key="4">
    <source>
        <dbReference type="RuleBase" id="RU004514"/>
    </source>
</evidence>
<dbReference type="PANTHER" id="PTHR10146:SF14">
    <property type="entry name" value="PYRIDOXAL PHOSPHATE HOMEOSTASIS PROTEIN"/>
    <property type="match status" value="1"/>
</dbReference>
<feature type="modified residue" description="N6-(pyridoxal phosphate)lysine" evidence="2 3">
    <location>
        <position position="37"/>
    </location>
</feature>
<evidence type="ECO:0000313" key="6">
    <source>
        <dbReference type="EMBL" id="AZB26745.1"/>
    </source>
</evidence>
<evidence type="ECO:0000256" key="3">
    <source>
        <dbReference type="PIRSR" id="PIRSR004848-1"/>
    </source>
</evidence>
<proteinExistence type="inferred from homology"/>
<dbReference type="GO" id="GO:0030170">
    <property type="term" value="F:pyridoxal phosphate binding"/>
    <property type="evidence" value="ECO:0007669"/>
    <property type="project" value="UniProtKB-UniRule"/>
</dbReference>
<evidence type="ECO:0000256" key="2">
    <source>
        <dbReference type="HAMAP-Rule" id="MF_02087"/>
    </source>
</evidence>
<keyword evidence="1 2" id="KW-0663">Pyridoxal phosphate</keyword>
<comment type="similarity">
    <text evidence="2 4">Belongs to the pyridoxal phosphate-binding protein YggS/PROSC family.</text>
</comment>
<organism evidence="6 7">
    <name type="scientific">Chryseobacterium bernardetii</name>
    <dbReference type="NCBI Taxonomy" id="1241978"/>
    <lineage>
        <taxon>Bacteria</taxon>
        <taxon>Pseudomonadati</taxon>
        <taxon>Bacteroidota</taxon>
        <taxon>Flavobacteriia</taxon>
        <taxon>Flavobacteriales</taxon>
        <taxon>Weeksellaceae</taxon>
        <taxon>Chryseobacterium group</taxon>
        <taxon>Chryseobacterium</taxon>
    </lineage>
</organism>
<protein>
    <recommendedName>
        <fullName evidence="2">Pyridoxal phosphate homeostasis protein</fullName>
        <shortName evidence="2">PLP homeostasis protein</shortName>
    </recommendedName>
</protein>
<dbReference type="PANTHER" id="PTHR10146">
    <property type="entry name" value="PROLINE SYNTHETASE CO-TRANSCRIBED BACTERIAL HOMOLOG PROTEIN"/>
    <property type="match status" value="1"/>
</dbReference>
<dbReference type="KEGG" id="cben:EG339_20235"/>
<evidence type="ECO:0000313" key="7">
    <source>
        <dbReference type="Proteomes" id="UP000271193"/>
    </source>
</evidence>
<dbReference type="FunFam" id="3.20.20.10:FF:000018">
    <property type="entry name" value="Pyridoxal phosphate homeostasis protein"/>
    <property type="match status" value="1"/>
</dbReference>
<reference evidence="7" key="1">
    <citation type="submission" date="2018-11" db="EMBL/GenBank/DDBJ databases">
        <title>Proposal to divide the Flavobacteriaceae and reorganize its genera based on Amino Acid Identity values calculated from whole genome sequences.</title>
        <authorList>
            <person name="Nicholson A.C."/>
            <person name="Gulvik C.A."/>
            <person name="Whitney A.M."/>
            <person name="Humrighouse B.W."/>
            <person name="Bell M."/>
            <person name="Holmes B."/>
            <person name="Steigerwalt A.G."/>
            <person name="Villarma A."/>
            <person name="Sheth M."/>
            <person name="Batra D."/>
            <person name="Pryor J."/>
            <person name="Bernardet J.-F."/>
            <person name="Hugo C."/>
            <person name="Kampfer P."/>
            <person name="Newman J."/>
            <person name="McQuiston J.R."/>
        </authorList>
    </citation>
    <scope>NUCLEOTIDE SEQUENCE [LARGE SCALE GENOMIC DNA]</scope>
    <source>
        <strain evidence="7">G0229</strain>
    </source>
</reference>
<keyword evidence="7" id="KW-1185">Reference proteome</keyword>
<dbReference type="HAMAP" id="MF_02087">
    <property type="entry name" value="PLP_homeostasis"/>
    <property type="match status" value="1"/>
</dbReference>
<dbReference type="InterPro" id="IPR001608">
    <property type="entry name" value="Ala_racemase_N"/>
</dbReference>
<comment type="function">
    <text evidence="2">Pyridoxal 5'-phosphate (PLP)-binding protein, which is involved in PLP homeostasis.</text>
</comment>
<evidence type="ECO:0000259" key="5">
    <source>
        <dbReference type="Pfam" id="PF01168"/>
    </source>
</evidence>
<dbReference type="PIRSF" id="PIRSF004848">
    <property type="entry name" value="YBL036c_PLPDEIII"/>
    <property type="match status" value="1"/>
</dbReference>
<evidence type="ECO:0000256" key="1">
    <source>
        <dbReference type="ARBA" id="ARBA00022898"/>
    </source>
</evidence>
<dbReference type="CDD" id="cd00635">
    <property type="entry name" value="PLPDE_III_YBL036c_like"/>
    <property type="match status" value="1"/>
</dbReference>
<gene>
    <name evidence="6" type="ORF">EG339_20235</name>
</gene>
<dbReference type="NCBIfam" id="TIGR00044">
    <property type="entry name" value="YggS family pyridoxal phosphate-dependent enzyme"/>
    <property type="match status" value="1"/>
</dbReference>
<dbReference type="RefSeq" id="WP_123871660.1">
    <property type="nucleotide sequence ID" value="NZ_CP033931.1"/>
</dbReference>
<dbReference type="GeneID" id="99067136"/>
<sequence>MKEDILHNLKDISRRIQNACEKAGRNPEEVKLLLATKTVSAERIKIALENGQTLIAENKVQELKEKYEDLKNTPHESHFIGHLQTNKVKDILKYDVTCVQSLDRLELAEKLHQRLSAENKTLEVLLQVNTSNEESKFGVSPNDAIELTRKVSEFSTLKIKGLMTIGLFSAETEKVRSCFKILKNIQQDIIRENIPGVEMKELSMGMSGDLETAIEEGATIVRVGTAVFGARIYPDSYYWDEGNNNKEE</sequence>
<comment type="cofactor">
    <cofactor evidence="3">
        <name>pyridoxal 5'-phosphate</name>
        <dbReference type="ChEBI" id="CHEBI:597326"/>
    </cofactor>
</comment>
<accession>A0A3G6U3H8</accession>
<name>A0A3G6U3H8_9FLAO</name>
<dbReference type="SUPFAM" id="SSF51419">
    <property type="entry name" value="PLP-binding barrel"/>
    <property type="match status" value="1"/>
</dbReference>
<dbReference type="OrthoDB" id="9804072at2"/>
<dbReference type="InterPro" id="IPR011078">
    <property type="entry name" value="PyrdxlP_homeostasis"/>
</dbReference>